<feature type="transmembrane region" description="Helical" evidence="5">
    <location>
        <begin position="97"/>
        <end position="116"/>
    </location>
</feature>
<dbReference type="GO" id="GO:0000139">
    <property type="term" value="C:Golgi membrane"/>
    <property type="evidence" value="ECO:0007669"/>
    <property type="project" value="TreeGrafter"/>
</dbReference>
<organism evidence="6 7">
    <name type="scientific">Cucurbitaria berberidis CBS 394.84</name>
    <dbReference type="NCBI Taxonomy" id="1168544"/>
    <lineage>
        <taxon>Eukaryota</taxon>
        <taxon>Fungi</taxon>
        <taxon>Dikarya</taxon>
        <taxon>Ascomycota</taxon>
        <taxon>Pezizomycotina</taxon>
        <taxon>Dothideomycetes</taxon>
        <taxon>Pleosporomycetidae</taxon>
        <taxon>Pleosporales</taxon>
        <taxon>Pleosporineae</taxon>
        <taxon>Cucurbitariaceae</taxon>
        <taxon>Cucurbitaria</taxon>
    </lineage>
</organism>
<evidence type="ECO:0000256" key="4">
    <source>
        <dbReference type="ARBA" id="ARBA00023136"/>
    </source>
</evidence>
<dbReference type="GO" id="GO:0016192">
    <property type="term" value="P:vesicle-mediated transport"/>
    <property type="evidence" value="ECO:0007669"/>
    <property type="project" value="TreeGrafter"/>
</dbReference>
<dbReference type="RefSeq" id="XP_040789395.1">
    <property type="nucleotide sequence ID" value="XM_040930151.1"/>
</dbReference>
<feature type="transmembrane region" description="Helical" evidence="5">
    <location>
        <begin position="70"/>
        <end position="91"/>
    </location>
</feature>
<comment type="subcellular location">
    <subcellularLocation>
        <location evidence="1">Membrane</location>
        <topology evidence="1">Multi-pass membrane protein</topology>
    </subcellularLocation>
</comment>
<proteinExistence type="predicted"/>
<dbReference type="EMBL" id="ML976616">
    <property type="protein sequence ID" value="KAF1846832.1"/>
    <property type="molecule type" value="Genomic_DNA"/>
</dbReference>
<evidence type="ECO:0000256" key="5">
    <source>
        <dbReference type="SAM" id="Phobius"/>
    </source>
</evidence>
<dbReference type="PANTHER" id="PTHR28128:SF1">
    <property type="entry name" value="GOLGI APPARATUS MEMBRANE PROTEIN TVP15"/>
    <property type="match status" value="1"/>
</dbReference>
<gene>
    <name evidence="6" type="ORF">K460DRAFT_310471</name>
</gene>
<sequence length="137" mass="15201">MDFSDIFRMVNFAVAVFVVLGGIAKLFPFNDFSHIILGVYLIIFGLGKYQPCKCALAKFQIPQQVSRYASFMFSFLGRGIFYVFIGSVIVGERWFRIVPGTIVGIVGLGYAVLEYIPSIEPPANMRDADAGWGAEQV</sequence>
<name>A0A9P4L9Y7_9PLEO</name>
<keyword evidence="4 5" id="KW-0472">Membrane</keyword>
<dbReference type="GeneID" id="63847403"/>
<dbReference type="Pfam" id="PF08507">
    <property type="entry name" value="COPI_assoc"/>
    <property type="match status" value="1"/>
</dbReference>
<dbReference type="AlphaFoldDB" id="A0A9P4L9Y7"/>
<protein>
    <submittedName>
        <fullName evidence="6">COPI associated</fullName>
    </submittedName>
</protein>
<accession>A0A9P4L9Y7</accession>
<dbReference type="PANTHER" id="PTHR28128">
    <property type="entry name" value="GOLGI APPARATUS MEMBRANE PROTEIN TVP15"/>
    <property type="match status" value="1"/>
</dbReference>
<feature type="transmembrane region" description="Helical" evidence="5">
    <location>
        <begin position="32"/>
        <end position="49"/>
    </location>
</feature>
<evidence type="ECO:0000256" key="1">
    <source>
        <dbReference type="ARBA" id="ARBA00004141"/>
    </source>
</evidence>
<reference evidence="6" key="1">
    <citation type="submission" date="2020-01" db="EMBL/GenBank/DDBJ databases">
        <authorList>
            <consortium name="DOE Joint Genome Institute"/>
            <person name="Haridas S."/>
            <person name="Albert R."/>
            <person name="Binder M."/>
            <person name="Bloem J."/>
            <person name="Labutti K."/>
            <person name="Salamov A."/>
            <person name="Andreopoulos B."/>
            <person name="Baker S.E."/>
            <person name="Barry K."/>
            <person name="Bills G."/>
            <person name="Bluhm B.H."/>
            <person name="Cannon C."/>
            <person name="Castanera R."/>
            <person name="Culley D.E."/>
            <person name="Daum C."/>
            <person name="Ezra D."/>
            <person name="Gonzalez J.B."/>
            <person name="Henrissat B."/>
            <person name="Kuo A."/>
            <person name="Liang C."/>
            <person name="Lipzen A."/>
            <person name="Lutzoni F."/>
            <person name="Magnuson J."/>
            <person name="Mondo S."/>
            <person name="Nolan M."/>
            <person name="Ohm R."/>
            <person name="Pangilinan J."/>
            <person name="Park H.-J."/>
            <person name="Ramirez L."/>
            <person name="Alfaro M."/>
            <person name="Sun H."/>
            <person name="Tritt A."/>
            <person name="Yoshinaga Y."/>
            <person name="Zwiers L.-H."/>
            <person name="Turgeon B.G."/>
            <person name="Goodwin S.B."/>
            <person name="Spatafora J.W."/>
            <person name="Crous P.W."/>
            <person name="Grigoriev I.V."/>
        </authorList>
    </citation>
    <scope>NUCLEOTIDE SEQUENCE</scope>
    <source>
        <strain evidence="6">CBS 394.84</strain>
    </source>
</reference>
<dbReference type="InterPro" id="IPR013714">
    <property type="entry name" value="Golgi_TVP15"/>
</dbReference>
<dbReference type="Proteomes" id="UP000800039">
    <property type="component" value="Unassembled WGS sequence"/>
</dbReference>
<evidence type="ECO:0000313" key="7">
    <source>
        <dbReference type="Proteomes" id="UP000800039"/>
    </source>
</evidence>
<keyword evidence="2 5" id="KW-0812">Transmembrane</keyword>
<comment type="caution">
    <text evidence="6">The sequence shown here is derived from an EMBL/GenBank/DDBJ whole genome shotgun (WGS) entry which is preliminary data.</text>
</comment>
<evidence type="ECO:0000256" key="3">
    <source>
        <dbReference type="ARBA" id="ARBA00022989"/>
    </source>
</evidence>
<feature type="transmembrane region" description="Helical" evidence="5">
    <location>
        <begin position="7"/>
        <end position="26"/>
    </location>
</feature>
<keyword evidence="3 5" id="KW-1133">Transmembrane helix</keyword>
<evidence type="ECO:0000313" key="6">
    <source>
        <dbReference type="EMBL" id="KAF1846832.1"/>
    </source>
</evidence>
<dbReference type="OrthoDB" id="423534at2759"/>
<evidence type="ECO:0000256" key="2">
    <source>
        <dbReference type="ARBA" id="ARBA00022692"/>
    </source>
</evidence>
<keyword evidence="7" id="KW-1185">Reference proteome</keyword>